<dbReference type="KEGG" id="nde:NIDE2630"/>
<sequence length="653" mass="69705">MPQDIERVRRIKAAAEDDLLSRPGVTGVDVGYKFVNGRKTDEIVIRIHVAEKKDVPQDQKIPDTIQGVKTDVIQKQFRPAGDRGYYNTILGGIDIGPLRIVDLQSIAGTLGAIVIDNSTQDRMLLSNYHVLCVNEGWNQMGDAGRRITQPSSGGILVATIQRGILNKDADAAVARLDNITKYTCGVQDIGAIKGTAAPELGMAVRKRGRSTGLTYGTIHALDRTVQVPYAHGVGTIVFRNQVEIYPDTTRNPQFADQGDSGSVIVNDAGQAVALLFAIDADSTGTGTATPIHTVLEKLNVSMAIEGIGGFDVSSSDDQAFALDYTGAGRSNHLVFYRPGKGTIFIVKQGGSSGFVPVYQGHSGIGSFDLSAPQDKAFALDYDGVGTANHLVLYRPGKGAVFILKKDGVGTYFPVFKGTPSGGGIGGYDLSSADDRGFAFDYAGTGKLDHLVFYRPGKGMVFILKKDGPGTFSPAYQSHSGIGGYDLSSSDDRAFAFDYTGTGRLDHLVFYRPGKGSIFILKKDGTSGFTPVYHSQSGIGGFDLSDSNDHVFAFDYDGSGTANHLVLYRPGTGAIFIIKKDGTGNYYPVYQQTPGGSGIGGYDLSSSDDRAFAFDYAGTGKLDHLVLYRPGKGIVFILKKDGPGKFSSVYRATK</sequence>
<dbReference type="InterPro" id="IPR009003">
    <property type="entry name" value="Peptidase_S1_PA"/>
</dbReference>
<gene>
    <name evidence="1" type="ORF">NIDE2630</name>
</gene>
<dbReference type="InterPro" id="IPR043504">
    <property type="entry name" value="Peptidase_S1_PA_chymotrypsin"/>
</dbReference>
<evidence type="ECO:0000313" key="2">
    <source>
        <dbReference type="Proteomes" id="UP000001660"/>
    </source>
</evidence>
<dbReference type="EMBL" id="FP929003">
    <property type="protein sequence ID" value="CBK42336.1"/>
    <property type="molecule type" value="Genomic_DNA"/>
</dbReference>
<reference evidence="1 2" key="1">
    <citation type="journal article" date="2010" name="Proc. Natl. Acad. Sci. U.S.A.">
        <title>A Nitrospira metagenome illuminates the physiology and evolution of globally important nitrite-oxidizing bacteria.</title>
        <authorList>
            <person name="Lucker S."/>
            <person name="Wagner M."/>
            <person name="Maixner F."/>
            <person name="Pelletier E."/>
            <person name="Koch H."/>
            <person name="Vacherie B."/>
            <person name="Rattei T."/>
            <person name="Sinninghe Damste J."/>
            <person name="Spieck E."/>
            <person name="Le Paslier D."/>
            <person name="Daims H."/>
        </authorList>
    </citation>
    <scope>NUCLEOTIDE SEQUENCE [LARGE SCALE GENOMIC DNA]</scope>
</reference>
<dbReference type="STRING" id="330214.NIDE2630"/>
<evidence type="ECO:0000313" key="1">
    <source>
        <dbReference type="EMBL" id="CBK42336.1"/>
    </source>
</evidence>
<dbReference type="OrthoDB" id="1491548at2"/>
<name>D8PGE9_9BACT</name>
<dbReference type="Gene3D" id="2.40.10.10">
    <property type="entry name" value="Trypsin-like serine proteases"/>
    <property type="match status" value="1"/>
</dbReference>
<accession>D8PGE9</accession>
<organism evidence="1 2">
    <name type="scientific">Nitrospira defluvii</name>
    <dbReference type="NCBI Taxonomy" id="330214"/>
    <lineage>
        <taxon>Bacteria</taxon>
        <taxon>Pseudomonadati</taxon>
        <taxon>Nitrospirota</taxon>
        <taxon>Nitrospiria</taxon>
        <taxon>Nitrospirales</taxon>
        <taxon>Nitrospiraceae</taxon>
        <taxon>Nitrospira</taxon>
    </lineage>
</organism>
<proteinExistence type="predicted"/>
<dbReference type="SUPFAM" id="SSF50494">
    <property type="entry name" value="Trypsin-like serine proteases"/>
    <property type="match status" value="1"/>
</dbReference>
<dbReference type="SUPFAM" id="SSF69318">
    <property type="entry name" value="Integrin alpha N-terminal domain"/>
    <property type="match status" value="1"/>
</dbReference>
<dbReference type="Proteomes" id="UP000001660">
    <property type="component" value="Chromosome"/>
</dbReference>
<protein>
    <submittedName>
        <fullName evidence="1">Uncharacterized protein</fullName>
    </submittedName>
</protein>
<dbReference type="InterPro" id="IPR028994">
    <property type="entry name" value="Integrin_alpha_N"/>
</dbReference>
<dbReference type="AlphaFoldDB" id="D8PGE9"/>
<dbReference type="HOGENOM" id="CLU_419612_0_0_0"/>
<keyword evidence="2" id="KW-1185">Reference proteome</keyword>
<dbReference type="eggNOG" id="COG0265">
    <property type="taxonomic scope" value="Bacteria"/>
</dbReference>